<dbReference type="GeneID" id="20658263"/>
<dbReference type="RefSeq" id="XP_009527250.1">
    <property type="nucleotide sequence ID" value="XM_009528955.1"/>
</dbReference>
<keyword evidence="3" id="KW-1185">Reference proteome</keyword>
<sequence length="68" mass="7847">MKYLLSIGTTHVEDLMPESVIFTAEFFNSLYVATFMQRTTSPVTLVTMATFDICQGVIHLYNFYRRVS</sequence>
<reference evidence="1" key="2">
    <citation type="submission" date="2011-09" db="EMBL/GenBank/DDBJ databases">
        <authorList>
            <consortium name="US DOE Joint Genome Institute (JGI-PGF)"/>
            <person name="Aerts A."/>
            <person name="Grimwood J."/>
            <person name="Schmutz J."/>
            <person name="Lucas S."/>
            <person name="Hammon N."/>
            <person name="Glavina del Rio T."/>
            <person name="Dalin E."/>
            <person name="Tice H."/>
            <person name="Pitluck S."/>
            <person name="Dehal P."/>
            <person name="Chapman J."/>
            <person name="Putman N.H."/>
            <person name="Salamov A.A."/>
            <person name="Terry A."/>
            <person name="Rokhsar D.S."/>
            <person name="Boore J.L."/>
            <person name="Tripathy S."/>
            <person name="Tyler B.M."/>
            <person name="Grigoriev I.V."/>
        </authorList>
    </citation>
    <scope>NUCLEOTIDE SEQUENCE</scope>
    <source>
        <strain evidence="1">P6497</strain>
    </source>
</reference>
<accession>G5AI33</accession>
<dbReference type="GeneID" id="20662151"/>
<dbReference type="Proteomes" id="UP000002640">
    <property type="component" value="Unassembled WGS sequence"/>
</dbReference>
<evidence type="ECO:0000313" key="1">
    <source>
        <dbReference type="EMBL" id="EGZ04758.1"/>
    </source>
</evidence>
<dbReference type="KEGG" id="psoj:PHYSODRAFT_503681"/>
<dbReference type="InParanoid" id="G5AI33"/>
<evidence type="ECO:0000313" key="2">
    <source>
        <dbReference type="EMBL" id="EGZ18192.1"/>
    </source>
</evidence>
<dbReference type="RefSeq" id="XP_009539734.1">
    <property type="nucleotide sequence ID" value="XM_009541439.1"/>
</dbReference>
<dbReference type="EMBL" id="JH159154">
    <property type="protein sequence ID" value="EGZ18192.1"/>
    <property type="molecule type" value="Genomic_DNA"/>
</dbReference>
<evidence type="ECO:0000313" key="3">
    <source>
        <dbReference type="Proteomes" id="UP000002640"/>
    </source>
</evidence>
<dbReference type="AlphaFoldDB" id="G5AI33"/>
<gene>
    <name evidence="2" type="ORF">PHYSODRAFT_503681</name>
    <name evidence="1" type="ORF">PHYSODRAFT_535668</name>
</gene>
<dbReference type="KEGG" id="psoj:PHYSODRAFT_535668"/>
<reference evidence="1 3" key="1">
    <citation type="journal article" date="2006" name="Science">
        <title>Phytophthora genome sequences uncover evolutionary origins and mechanisms of pathogenesis.</title>
        <authorList>
            <person name="Tyler B.M."/>
            <person name="Tripathy S."/>
            <person name="Zhang X."/>
            <person name="Dehal P."/>
            <person name="Jiang R.H."/>
            <person name="Aerts A."/>
            <person name="Arredondo F.D."/>
            <person name="Baxter L."/>
            <person name="Bensasson D."/>
            <person name="Beynon J.L."/>
            <person name="Chapman J."/>
            <person name="Damasceno C.M."/>
            <person name="Dorrance A.E."/>
            <person name="Dou D."/>
            <person name="Dickerman A.W."/>
            <person name="Dubchak I.L."/>
            <person name="Garbelotto M."/>
            <person name="Gijzen M."/>
            <person name="Gordon S.G."/>
            <person name="Govers F."/>
            <person name="Grunwald N.J."/>
            <person name="Huang W."/>
            <person name="Ivors K.L."/>
            <person name="Jones R.W."/>
            <person name="Kamoun S."/>
            <person name="Krampis K."/>
            <person name="Lamour K.H."/>
            <person name="Lee M.K."/>
            <person name="McDonald W.H."/>
            <person name="Medina M."/>
            <person name="Meijer H.J."/>
            <person name="Nordberg E.K."/>
            <person name="Maclean D.J."/>
            <person name="Ospina-Giraldo M.D."/>
            <person name="Morris P.F."/>
            <person name="Phuntumart V."/>
            <person name="Putnam N.H."/>
            <person name="Rash S."/>
            <person name="Rose J.K."/>
            <person name="Sakihama Y."/>
            <person name="Salamov A.A."/>
            <person name="Savidor A."/>
            <person name="Scheuring C.F."/>
            <person name="Smith B.M."/>
            <person name="Sobral B.W."/>
            <person name="Terry A."/>
            <person name="Torto-Alalibo T.A."/>
            <person name="Win J."/>
            <person name="Xu Z."/>
            <person name="Zhang H."/>
            <person name="Grigoriev I.V."/>
            <person name="Rokhsar D.S."/>
            <person name="Boore J.L."/>
        </authorList>
    </citation>
    <scope>NUCLEOTIDE SEQUENCE [LARGE SCALE GENOMIC DNA]</scope>
    <source>
        <strain evidence="1 3">P6497</strain>
    </source>
</reference>
<organism evidence="3">
    <name type="scientific">Phytophthora sojae (strain P6497)</name>
    <name type="common">Soybean stem and root rot agent</name>
    <name type="synonym">Phytophthora megasperma f. sp. glycines</name>
    <dbReference type="NCBI Taxonomy" id="1094619"/>
    <lineage>
        <taxon>Eukaryota</taxon>
        <taxon>Sar</taxon>
        <taxon>Stramenopiles</taxon>
        <taxon>Oomycota</taxon>
        <taxon>Peronosporomycetes</taxon>
        <taxon>Peronosporales</taxon>
        <taxon>Peronosporaceae</taxon>
        <taxon>Phytophthora</taxon>
    </lineage>
</organism>
<proteinExistence type="predicted"/>
<dbReference type="EMBL" id="JH159174">
    <property type="protein sequence ID" value="EGZ04758.1"/>
    <property type="molecule type" value="Genomic_DNA"/>
</dbReference>
<name>G5AI33_PHYSP</name>
<protein>
    <submittedName>
        <fullName evidence="1">Uncharacterized protein</fullName>
    </submittedName>
</protein>